<dbReference type="EMBL" id="BMMF01000008">
    <property type="protein sequence ID" value="GGK39441.1"/>
    <property type="molecule type" value="Genomic_DNA"/>
</dbReference>
<evidence type="ECO:0000259" key="5">
    <source>
        <dbReference type="PROSITE" id="PS51635"/>
    </source>
</evidence>
<dbReference type="Proteomes" id="UP000600449">
    <property type="component" value="Unassembled WGS sequence"/>
</dbReference>
<dbReference type="Gene3D" id="3.40.1090.10">
    <property type="entry name" value="Cytosolic phospholipase A2 catalytic domain"/>
    <property type="match status" value="2"/>
</dbReference>
<dbReference type="PANTHER" id="PTHR14226:SF78">
    <property type="entry name" value="SLR0060 PROTEIN"/>
    <property type="match status" value="1"/>
</dbReference>
<evidence type="ECO:0000313" key="6">
    <source>
        <dbReference type="EMBL" id="GGK39441.1"/>
    </source>
</evidence>
<dbReference type="PROSITE" id="PS51635">
    <property type="entry name" value="PNPLA"/>
    <property type="match status" value="1"/>
</dbReference>
<reference evidence="6 7" key="1">
    <citation type="journal article" date="2014" name="Int. J. Syst. Evol. Microbiol.">
        <title>Complete genome sequence of Corynebacterium casei LMG S-19264T (=DSM 44701T), isolated from a smear-ripened cheese.</title>
        <authorList>
            <consortium name="US DOE Joint Genome Institute (JGI-PGF)"/>
            <person name="Walter F."/>
            <person name="Albersmeier A."/>
            <person name="Kalinowski J."/>
            <person name="Ruckert C."/>
        </authorList>
    </citation>
    <scope>NUCLEOTIDE SEQUENCE [LARGE SCALE GENOMIC DNA]</scope>
    <source>
        <strain evidence="6 7">CGMCC 1.9161</strain>
    </source>
</reference>
<feature type="domain" description="PNPLA" evidence="5">
    <location>
        <begin position="21"/>
        <end position="219"/>
    </location>
</feature>
<feature type="short sequence motif" description="GXGXXG" evidence="4">
    <location>
        <begin position="25"/>
        <end position="30"/>
    </location>
</feature>
<proteinExistence type="predicted"/>
<dbReference type="RefSeq" id="WP_244645440.1">
    <property type="nucleotide sequence ID" value="NZ_BMMF01000008.1"/>
</dbReference>
<gene>
    <name evidence="6" type="ORF">GCM10011322_28210</name>
</gene>
<keyword evidence="3 4" id="KW-0443">Lipid metabolism</keyword>
<accession>A0A917V5G8</accession>
<feature type="short sequence motif" description="GXSXG" evidence="4">
    <location>
        <begin position="53"/>
        <end position="57"/>
    </location>
</feature>
<dbReference type="SUPFAM" id="SSF52151">
    <property type="entry name" value="FabD/lysophospholipase-like"/>
    <property type="match status" value="1"/>
</dbReference>
<feature type="active site" description="Proton acceptor" evidence="4">
    <location>
        <position position="206"/>
    </location>
</feature>
<keyword evidence="2 4" id="KW-0442">Lipid degradation</keyword>
<dbReference type="InterPro" id="IPR002641">
    <property type="entry name" value="PNPLA_dom"/>
</dbReference>
<dbReference type="Pfam" id="PF01734">
    <property type="entry name" value="Patatin"/>
    <property type="match status" value="1"/>
</dbReference>
<evidence type="ECO:0000256" key="4">
    <source>
        <dbReference type="PROSITE-ProRule" id="PRU01161"/>
    </source>
</evidence>
<evidence type="ECO:0000313" key="7">
    <source>
        <dbReference type="Proteomes" id="UP000600449"/>
    </source>
</evidence>
<evidence type="ECO:0000256" key="3">
    <source>
        <dbReference type="ARBA" id="ARBA00023098"/>
    </source>
</evidence>
<feature type="active site" description="Nucleophile" evidence="4">
    <location>
        <position position="55"/>
    </location>
</feature>
<dbReference type="InterPro" id="IPR016035">
    <property type="entry name" value="Acyl_Trfase/lysoPLipase"/>
</dbReference>
<sequence length="349" mass="39128">MTQRSPLPGLAGPRAEKAISLALQGGGAHGAFTWGVLDAILEDGRLAIEAISGASAGAMNAVVLAEGWRQGGAEGARRCLADFWRSISLDGDLPAYKARVVRQALGLWTDERSPLRFWMEAFSPFTTPYQNVLDVNPLRDALEALISFSDVRACDEAKLFVSATNVWSGKVRVFERRELTVDHLLASACLPELYKAVEIEGEPYWDGGYMGNPPLFPLFYGVDTNDVLLVQINPIERRETPRTRAEIRDRLNEITFNAPLLRELRAVDFVTRLLDEGKLAEGDYKRVLMHRIEPTGHFDDFPASTRKTADFRMMKTLFERGRGAAQDWLARHYDDIGIRPTIELKRDYS</sequence>
<feature type="short sequence motif" description="DGA/G" evidence="4">
    <location>
        <begin position="206"/>
        <end position="208"/>
    </location>
</feature>
<evidence type="ECO:0000256" key="2">
    <source>
        <dbReference type="ARBA" id="ARBA00022963"/>
    </source>
</evidence>
<dbReference type="AlphaFoldDB" id="A0A917V5G8"/>
<keyword evidence="1 4" id="KW-0378">Hydrolase</keyword>
<protein>
    <submittedName>
        <fullName evidence="6">Alpha/beta hydrolase</fullName>
    </submittedName>
</protein>
<name>A0A917V5G8_9HYPH</name>
<dbReference type="GO" id="GO:0016042">
    <property type="term" value="P:lipid catabolic process"/>
    <property type="evidence" value="ECO:0007669"/>
    <property type="project" value="UniProtKB-UniRule"/>
</dbReference>
<comment type="caution">
    <text evidence="6">The sequence shown here is derived from an EMBL/GenBank/DDBJ whole genome shotgun (WGS) entry which is preliminary data.</text>
</comment>
<organism evidence="6 7">
    <name type="scientific">Salinarimonas ramus</name>
    <dbReference type="NCBI Taxonomy" id="690164"/>
    <lineage>
        <taxon>Bacteria</taxon>
        <taxon>Pseudomonadati</taxon>
        <taxon>Pseudomonadota</taxon>
        <taxon>Alphaproteobacteria</taxon>
        <taxon>Hyphomicrobiales</taxon>
        <taxon>Salinarimonadaceae</taxon>
        <taxon>Salinarimonas</taxon>
    </lineage>
</organism>
<dbReference type="InterPro" id="IPR050301">
    <property type="entry name" value="NTE"/>
</dbReference>
<keyword evidence="7" id="KW-1185">Reference proteome</keyword>
<dbReference type="PANTHER" id="PTHR14226">
    <property type="entry name" value="NEUROPATHY TARGET ESTERASE/SWISS CHEESE D.MELANOGASTER"/>
    <property type="match status" value="1"/>
</dbReference>
<dbReference type="GO" id="GO:0016787">
    <property type="term" value="F:hydrolase activity"/>
    <property type="evidence" value="ECO:0007669"/>
    <property type="project" value="UniProtKB-UniRule"/>
</dbReference>
<evidence type="ECO:0000256" key="1">
    <source>
        <dbReference type="ARBA" id="ARBA00022801"/>
    </source>
</evidence>